<dbReference type="SUPFAM" id="SSF46689">
    <property type="entry name" value="Homeodomain-like"/>
    <property type="match status" value="1"/>
</dbReference>
<organism evidence="1 2">
    <name type="scientific">Stieleria magnilauensis</name>
    <dbReference type="NCBI Taxonomy" id="2527963"/>
    <lineage>
        <taxon>Bacteria</taxon>
        <taxon>Pseudomonadati</taxon>
        <taxon>Planctomycetota</taxon>
        <taxon>Planctomycetia</taxon>
        <taxon>Pirellulales</taxon>
        <taxon>Pirellulaceae</taxon>
        <taxon>Stieleria</taxon>
    </lineage>
</organism>
<evidence type="ECO:0008006" key="3">
    <source>
        <dbReference type="Google" id="ProtNLM"/>
    </source>
</evidence>
<accession>A0ABX5XLZ0</accession>
<dbReference type="RefSeq" id="WP_145207421.1">
    <property type="nucleotide sequence ID" value="NZ_CP036432.1"/>
</dbReference>
<keyword evidence="2" id="KW-1185">Reference proteome</keyword>
<proteinExistence type="predicted"/>
<reference evidence="1 2" key="1">
    <citation type="submission" date="2019-02" db="EMBL/GenBank/DDBJ databases">
        <title>Deep-cultivation of Planctomycetes and their phenomic and genomic characterization uncovers novel biology.</title>
        <authorList>
            <person name="Wiegand S."/>
            <person name="Jogler M."/>
            <person name="Boedeker C."/>
            <person name="Pinto D."/>
            <person name="Vollmers J."/>
            <person name="Rivas-Marin E."/>
            <person name="Kohn T."/>
            <person name="Peeters S.H."/>
            <person name="Heuer A."/>
            <person name="Rast P."/>
            <person name="Oberbeckmann S."/>
            <person name="Bunk B."/>
            <person name="Jeske O."/>
            <person name="Meyerdierks A."/>
            <person name="Storesund J.E."/>
            <person name="Kallscheuer N."/>
            <person name="Luecker S."/>
            <person name="Lage O.M."/>
            <person name="Pohl T."/>
            <person name="Merkel B.J."/>
            <person name="Hornburger P."/>
            <person name="Mueller R.-W."/>
            <person name="Bruemmer F."/>
            <person name="Labrenz M."/>
            <person name="Spormann A.M."/>
            <person name="Op den Camp H."/>
            <person name="Overmann J."/>
            <person name="Amann R."/>
            <person name="Jetten M.S.M."/>
            <person name="Mascher T."/>
            <person name="Medema M.H."/>
            <person name="Devos D.P."/>
            <person name="Kaster A.-K."/>
            <person name="Ovreas L."/>
            <person name="Rohde M."/>
            <person name="Galperin M.Y."/>
            <person name="Jogler C."/>
        </authorList>
    </citation>
    <scope>NUCLEOTIDE SEQUENCE [LARGE SCALE GENOMIC DNA]</scope>
    <source>
        <strain evidence="1 2">TBK1r</strain>
    </source>
</reference>
<name>A0ABX5XLZ0_9BACT</name>
<evidence type="ECO:0000313" key="2">
    <source>
        <dbReference type="Proteomes" id="UP000318081"/>
    </source>
</evidence>
<evidence type="ECO:0000313" key="1">
    <source>
        <dbReference type="EMBL" id="QDV81661.1"/>
    </source>
</evidence>
<protein>
    <recommendedName>
        <fullName evidence="3">Helix-turn-helix domain of resolvase</fullName>
    </recommendedName>
</protein>
<dbReference type="InterPro" id="IPR009057">
    <property type="entry name" value="Homeodomain-like_sf"/>
</dbReference>
<sequence length="109" mass="11780">MKKPTTIDELLKLTAAERKRLGVTLTASGLALLKSLSVCPSCDRRVAAIQKAKAEGRLGPKSTRTDAKTSEKARKLRAKGLSYRAIAAELSISRQTAFRHCQPDAGTSR</sequence>
<dbReference type="Proteomes" id="UP000318081">
    <property type="component" value="Chromosome"/>
</dbReference>
<gene>
    <name evidence="1" type="ORF">TBK1r_05800</name>
</gene>
<dbReference type="EMBL" id="CP036432">
    <property type="protein sequence ID" value="QDV81661.1"/>
    <property type="molecule type" value="Genomic_DNA"/>
</dbReference>